<feature type="region of interest" description="Disordered" evidence="1">
    <location>
        <begin position="381"/>
        <end position="429"/>
    </location>
</feature>
<keyword evidence="4" id="KW-1185">Reference proteome</keyword>
<dbReference type="GO" id="GO:0005685">
    <property type="term" value="C:U1 snRNP"/>
    <property type="evidence" value="ECO:0007669"/>
    <property type="project" value="TreeGrafter"/>
</dbReference>
<comment type="caution">
    <text evidence="3">The sequence shown here is derived from an EMBL/GenBank/DDBJ whole genome shotgun (WGS) entry which is preliminary data.</text>
</comment>
<dbReference type="AlphaFoldDB" id="A0A2T9YUB2"/>
<gene>
    <name evidence="3" type="ORF">BB561_001478</name>
</gene>
<dbReference type="Pfam" id="PF01846">
    <property type="entry name" value="FF"/>
    <property type="match status" value="1"/>
</dbReference>
<dbReference type="GO" id="GO:0045292">
    <property type="term" value="P:mRNA cis splicing, via spliceosome"/>
    <property type="evidence" value="ECO:0007669"/>
    <property type="project" value="InterPro"/>
</dbReference>
<dbReference type="SUPFAM" id="SSF81698">
    <property type="entry name" value="FF domain"/>
    <property type="match status" value="1"/>
</dbReference>
<evidence type="ECO:0000259" key="2">
    <source>
        <dbReference type="Pfam" id="PF01846"/>
    </source>
</evidence>
<dbReference type="PANTHER" id="PTHR11864:SF0">
    <property type="entry name" value="PRP40 PRE-MRNA PROCESSING FACTOR 40 HOMOLOG A (YEAST)"/>
    <property type="match status" value="1"/>
</dbReference>
<dbReference type="InterPro" id="IPR002713">
    <property type="entry name" value="FF_domain"/>
</dbReference>
<organism evidence="3 4">
    <name type="scientific">Smittium simulii</name>
    <dbReference type="NCBI Taxonomy" id="133385"/>
    <lineage>
        <taxon>Eukaryota</taxon>
        <taxon>Fungi</taxon>
        <taxon>Fungi incertae sedis</taxon>
        <taxon>Zoopagomycota</taxon>
        <taxon>Kickxellomycotina</taxon>
        <taxon>Harpellomycetes</taxon>
        <taxon>Harpellales</taxon>
        <taxon>Legeriomycetaceae</taxon>
        <taxon>Smittium</taxon>
    </lineage>
</organism>
<feature type="domain" description="FF" evidence="2">
    <location>
        <begin position="168"/>
        <end position="220"/>
    </location>
</feature>
<dbReference type="GO" id="GO:0003723">
    <property type="term" value="F:RNA binding"/>
    <property type="evidence" value="ECO:0007669"/>
    <property type="project" value="TreeGrafter"/>
</dbReference>
<dbReference type="GO" id="GO:0071004">
    <property type="term" value="C:U2-type prespliceosome"/>
    <property type="evidence" value="ECO:0007669"/>
    <property type="project" value="TreeGrafter"/>
</dbReference>
<dbReference type="OrthoDB" id="187617at2759"/>
<protein>
    <recommendedName>
        <fullName evidence="2">FF domain-containing protein</fullName>
    </recommendedName>
</protein>
<dbReference type="InterPro" id="IPR036517">
    <property type="entry name" value="FF_domain_sf"/>
</dbReference>
<dbReference type="STRING" id="133385.A0A2T9YUB2"/>
<reference evidence="3 4" key="1">
    <citation type="journal article" date="2018" name="MBio">
        <title>Comparative Genomics Reveals the Core Gene Toolbox for the Fungus-Insect Symbiosis.</title>
        <authorList>
            <person name="Wang Y."/>
            <person name="Stata M."/>
            <person name="Wang W."/>
            <person name="Stajich J.E."/>
            <person name="White M.M."/>
            <person name="Moncalvo J.M."/>
        </authorList>
    </citation>
    <scope>NUCLEOTIDE SEQUENCE [LARGE SCALE GENOMIC DNA]</scope>
    <source>
        <strain evidence="3 4">SWE-8-4</strain>
    </source>
</reference>
<evidence type="ECO:0000313" key="3">
    <source>
        <dbReference type="EMBL" id="PVU95935.1"/>
    </source>
</evidence>
<proteinExistence type="predicted"/>
<dbReference type="EMBL" id="MBFR01000044">
    <property type="protein sequence ID" value="PVU95935.1"/>
    <property type="molecule type" value="Genomic_DNA"/>
</dbReference>
<sequence>MADNQSYLAVSDADERAFLFNQYMDKYHKIIDDARAHRHKFYAAELYKIINSIEDISVRSKWDDWKPILIDHPKIAKLISESELNNTIEPKQADKDATLTGIGTTYNPDLYQSMGDIPFDRKIELNEPLGIIDILEAFQRKIINFEKEYIVEIKNQKKIEARAERKYRDAYKVMLNGHLLASNITPVSTWQDLYPLIKDDRRYLNILGRQGSTPLELFWDQVEDLNDKVYSQRKIIEDHLRGISSYLKQNGTEEQLYNILKINSSTTIEQLENYLKSDIFTQSTQGKSHFDSYTIPYIHEQLLIKAKRREDEEKRRFQKNKRKAIEYLTYVMSKKLDPPLYFGSLWDNEKDRILKVPNFPSEYINEKDCKILFENVVASMKKSKSASTSPEPGEYISPKKDDESRNSSSCGEDEDEDLDKLYPNKKHKN</sequence>
<accession>A0A2T9YUB2</accession>
<dbReference type="PANTHER" id="PTHR11864">
    <property type="entry name" value="PRE-MRNA-PROCESSING PROTEIN PRP40"/>
    <property type="match status" value="1"/>
</dbReference>
<evidence type="ECO:0000256" key="1">
    <source>
        <dbReference type="SAM" id="MobiDB-lite"/>
    </source>
</evidence>
<name>A0A2T9YUB2_9FUNG</name>
<dbReference type="InterPro" id="IPR039726">
    <property type="entry name" value="Prp40-like"/>
</dbReference>
<dbReference type="Gene3D" id="1.10.10.440">
    <property type="entry name" value="FF domain"/>
    <property type="match status" value="1"/>
</dbReference>
<evidence type="ECO:0000313" key="4">
    <source>
        <dbReference type="Proteomes" id="UP000245383"/>
    </source>
</evidence>
<dbReference type="Proteomes" id="UP000245383">
    <property type="component" value="Unassembled WGS sequence"/>
</dbReference>